<dbReference type="GO" id="GO:0016491">
    <property type="term" value="F:oxidoreductase activity"/>
    <property type="evidence" value="ECO:0007669"/>
    <property type="project" value="UniProtKB-KW"/>
</dbReference>
<evidence type="ECO:0000313" key="3">
    <source>
        <dbReference type="EMBL" id="RGO08734.1"/>
    </source>
</evidence>
<evidence type="ECO:0000313" key="4">
    <source>
        <dbReference type="Proteomes" id="UP000261087"/>
    </source>
</evidence>
<dbReference type="Gene3D" id="3.40.50.720">
    <property type="entry name" value="NAD(P)-binding Rossmann-like Domain"/>
    <property type="match status" value="1"/>
</dbReference>
<keyword evidence="2" id="KW-0560">Oxidoreductase</keyword>
<protein>
    <submittedName>
        <fullName evidence="3">SDR family NAD(P)-dependent oxidoreductase</fullName>
    </submittedName>
</protein>
<dbReference type="InterPro" id="IPR036291">
    <property type="entry name" value="NAD(P)-bd_dom_sf"/>
</dbReference>
<evidence type="ECO:0000256" key="2">
    <source>
        <dbReference type="ARBA" id="ARBA00023002"/>
    </source>
</evidence>
<accession>A0A3E5FPX1</accession>
<evidence type="ECO:0000256" key="1">
    <source>
        <dbReference type="ARBA" id="ARBA00006484"/>
    </source>
</evidence>
<sequence>MSKTVVLTSGTSGIGKAIAKKLLSESKEEKDHIFINYGHNDQVAQMFYKELTKEDKKKVTFIKADLSTYEGMEQLLHKIKKKRKTVDWLILNTGISSYLPFEEYTYELWEHIFRTNVSVPLFLVKELKTMMKEHGCILFMGSHAGQEPYSSSLVYSVSKAAVLFMAKSLVKVFEEKVVRVNAVAPGFIETKWQENRTEKSREIINAKIALHRFGTSEEVAQLCYHILVNGYLNGAIFDIHGGYNYF</sequence>
<dbReference type="RefSeq" id="WP_117605091.1">
    <property type="nucleotide sequence ID" value="NZ_CATZTT010000043.1"/>
</dbReference>
<organism evidence="3 4">
    <name type="scientific">Thomasclavelia spiroformis</name>
    <dbReference type="NCBI Taxonomy" id="29348"/>
    <lineage>
        <taxon>Bacteria</taxon>
        <taxon>Bacillati</taxon>
        <taxon>Bacillota</taxon>
        <taxon>Erysipelotrichia</taxon>
        <taxon>Erysipelotrichales</taxon>
        <taxon>Coprobacillaceae</taxon>
        <taxon>Thomasclavelia</taxon>
    </lineage>
</organism>
<gene>
    <name evidence="3" type="ORF">DXB31_08060</name>
</gene>
<dbReference type="PANTHER" id="PTHR43639">
    <property type="entry name" value="OXIDOREDUCTASE, SHORT-CHAIN DEHYDROGENASE/REDUCTASE FAMILY (AFU_ORTHOLOGUE AFUA_5G02870)"/>
    <property type="match status" value="1"/>
</dbReference>
<dbReference type="SUPFAM" id="SSF51735">
    <property type="entry name" value="NAD(P)-binding Rossmann-fold domains"/>
    <property type="match status" value="1"/>
</dbReference>
<dbReference type="PRINTS" id="PR00081">
    <property type="entry name" value="GDHRDH"/>
</dbReference>
<dbReference type="InterPro" id="IPR002347">
    <property type="entry name" value="SDR_fam"/>
</dbReference>
<dbReference type="CDD" id="cd05233">
    <property type="entry name" value="SDR_c"/>
    <property type="match status" value="1"/>
</dbReference>
<comment type="caution">
    <text evidence="3">The sequence shown here is derived from an EMBL/GenBank/DDBJ whole genome shotgun (WGS) entry which is preliminary data.</text>
</comment>
<dbReference type="Proteomes" id="UP000261087">
    <property type="component" value="Unassembled WGS sequence"/>
</dbReference>
<dbReference type="EMBL" id="QSVF01000019">
    <property type="protein sequence ID" value="RGO08734.1"/>
    <property type="molecule type" value="Genomic_DNA"/>
</dbReference>
<dbReference type="PANTHER" id="PTHR43639:SF1">
    <property type="entry name" value="SHORT-CHAIN DEHYDROGENASE_REDUCTASE FAMILY PROTEIN"/>
    <property type="match status" value="1"/>
</dbReference>
<name>A0A3E5FPX1_9FIRM</name>
<comment type="similarity">
    <text evidence="1">Belongs to the short-chain dehydrogenases/reductases (SDR) family.</text>
</comment>
<proteinExistence type="inferred from homology"/>
<dbReference type="AlphaFoldDB" id="A0A3E5FPX1"/>
<dbReference type="Pfam" id="PF00106">
    <property type="entry name" value="adh_short"/>
    <property type="match status" value="1"/>
</dbReference>
<reference evidence="3 4" key="1">
    <citation type="submission" date="2018-08" db="EMBL/GenBank/DDBJ databases">
        <title>A genome reference for cultivated species of the human gut microbiota.</title>
        <authorList>
            <person name="Zou Y."/>
            <person name="Xue W."/>
            <person name="Luo G."/>
        </authorList>
    </citation>
    <scope>NUCLEOTIDE SEQUENCE [LARGE SCALE GENOMIC DNA]</scope>
    <source>
        <strain evidence="3 4">OM02-6</strain>
    </source>
</reference>